<dbReference type="InterPro" id="IPR000182">
    <property type="entry name" value="GNAT_dom"/>
</dbReference>
<name>A0A0C3E698_9AGAM</name>
<proteinExistence type="predicted"/>
<dbReference type="InterPro" id="IPR052742">
    <property type="entry name" value="Mito_N-acetyltransferase"/>
</dbReference>
<dbReference type="GO" id="GO:0016747">
    <property type="term" value="F:acyltransferase activity, transferring groups other than amino-acyl groups"/>
    <property type="evidence" value="ECO:0007669"/>
    <property type="project" value="InterPro"/>
</dbReference>
<dbReference type="PROSITE" id="PS51186">
    <property type="entry name" value="GNAT"/>
    <property type="match status" value="1"/>
</dbReference>
<dbReference type="Pfam" id="PF00583">
    <property type="entry name" value="Acetyltransf_1"/>
    <property type="match status" value="1"/>
</dbReference>
<reference evidence="3" key="2">
    <citation type="submission" date="2015-01" db="EMBL/GenBank/DDBJ databases">
        <title>Evolutionary Origins and Diversification of the Mycorrhizal Mutualists.</title>
        <authorList>
            <consortium name="DOE Joint Genome Institute"/>
            <consortium name="Mycorrhizal Genomics Consortium"/>
            <person name="Kohler A."/>
            <person name="Kuo A."/>
            <person name="Nagy L.G."/>
            <person name="Floudas D."/>
            <person name="Copeland A."/>
            <person name="Barry K.W."/>
            <person name="Cichocki N."/>
            <person name="Veneault-Fourrey C."/>
            <person name="LaButti K."/>
            <person name="Lindquist E.A."/>
            <person name="Lipzen A."/>
            <person name="Lundell T."/>
            <person name="Morin E."/>
            <person name="Murat C."/>
            <person name="Riley R."/>
            <person name="Ohm R."/>
            <person name="Sun H."/>
            <person name="Tunlid A."/>
            <person name="Henrissat B."/>
            <person name="Grigoriev I.V."/>
            <person name="Hibbett D.S."/>
            <person name="Martin F."/>
        </authorList>
    </citation>
    <scope>NUCLEOTIDE SEQUENCE [LARGE SCALE GENOMIC DNA]</scope>
    <source>
        <strain evidence="3">Foug A</strain>
    </source>
</reference>
<dbReference type="InterPro" id="IPR016181">
    <property type="entry name" value="Acyl_CoA_acyltransferase"/>
</dbReference>
<sequence>MSAYGTMLRAPRTSYLPSTIWPWPERATRLDSRQGLNPTLSDPSQRNVKFSTISIHHIDEDAVRQGHEGLFEYLHSVFANEVDKGMTYPQEDVRDRAIFASYFFAADVIIAIAGISGEDVNVGTVVDGPGAQAVKEVDMGLDEARGGRSWEECVIGFYYVKPNYPGRSSHICNAGFVVPESQRGHGYGRVLAKSYLHYAPRLGYRASVFNLVYVNNETSIRLWENLGFTKAGLIPKAGRLKRMDGNGEEYVDAWIFYKSFVDHSE</sequence>
<dbReference type="HOGENOM" id="CLU_013985_42_1_1"/>
<dbReference type="EMBL" id="KN822031">
    <property type="protein sequence ID" value="KIM63974.1"/>
    <property type="molecule type" value="Genomic_DNA"/>
</dbReference>
<feature type="domain" description="N-acetyltransferase" evidence="1">
    <location>
        <begin position="86"/>
        <end position="261"/>
    </location>
</feature>
<evidence type="ECO:0000259" key="1">
    <source>
        <dbReference type="PROSITE" id="PS51186"/>
    </source>
</evidence>
<accession>A0A0C3E698</accession>
<dbReference type="Gene3D" id="3.40.630.30">
    <property type="match status" value="1"/>
</dbReference>
<organism evidence="2 3">
    <name type="scientific">Scleroderma citrinum Foug A</name>
    <dbReference type="NCBI Taxonomy" id="1036808"/>
    <lineage>
        <taxon>Eukaryota</taxon>
        <taxon>Fungi</taxon>
        <taxon>Dikarya</taxon>
        <taxon>Basidiomycota</taxon>
        <taxon>Agaricomycotina</taxon>
        <taxon>Agaricomycetes</taxon>
        <taxon>Agaricomycetidae</taxon>
        <taxon>Boletales</taxon>
        <taxon>Sclerodermatineae</taxon>
        <taxon>Sclerodermataceae</taxon>
        <taxon>Scleroderma</taxon>
    </lineage>
</organism>
<dbReference type="SUPFAM" id="SSF55729">
    <property type="entry name" value="Acyl-CoA N-acyltransferases (Nat)"/>
    <property type="match status" value="1"/>
</dbReference>
<dbReference type="InParanoid" id="A0A0C3E698"/>
<protein>
    <recommendedName>
        <fullName evidence="1">N-acetyltransferase domain-containing protein</fullName>
    </recommendedName>
</protein>
<dbReference type="GO" id="GO:0005634">
    <property type="term" value="C:nucleus"/>
    <property type="evidence" value="ECO:0007669"/>
    <property type="project" value="TreeGrafter"/>
</dbReference>
<keyword evidence="3" id="KW-1185">Reference proteome</keyword>
<dbReference type="Proteomes" id="UP000053989">
    <property type="component" value="Unassembled WGS sequence"/>
</dbReference>
<gene>
    <name evidence="2" type="ORF">SCLCIDRAFT_676976</name>
</gene>
<dbReference type="PANTHER" id="PTHR43138">
    <property type="entry name" value="ACETYLTRANSFERASE, GNAT FAMILY"/>
    <property type="match status" value="1"/>
</dbReference>
<evidence type="ECO:0000313" key="2">
    <source>
        <dbReference type="EMBL" id="KIM63974.1"/>
    </source>
</evidence>
<dbReference type="STRING" id="1036808.A0A0C3E698"/>
<evidence type="ECO:0000313" key="3">
    <source>
        <dbReference type="Proteomes" id="UP000053989"/>
    </source>
</evidence>
<dbReference type="AlphaFoldDB" id="A0A0C3E698"/>
<dbReference type="PANTHER" id="PTHR43138:SF1">
    <property type="entry name" value="N-ACETYLTRANSFERASE ACA1"/>
    <property type="match status" value="1"/>
</dbReference>
<reference evidence="2 3" key="1">
    <citation type="submission" date="2014-04" db="EMBL/GenBank/DDBJ databases">
        <authorList>
            <consortium name="DOE Joint Genome Institute"/>
            <person name="Kuo A."/>
            <person name="Kohler A."/>
            <person name="Nagy L.G."/>
            <person name="Floudas D."/>
            <person name="Copeland A."/>
            <person name="Barry K.W."/>
            <person name="Cichocki N."/>
            <person name="Veneault-Fourrey C."/>
            <person name="LaButti K."/>
            <person name="Lindquist E.A."/>
            <person name="Lipzen A."/>
            <person name="Lundell T."/>
            <person name="Morin E."/>
            <person name="Murat C."/>
            <person name="Sun H."/>
            <person name="Tunlid A."/>
            <person name="Henrissat B."/>
            <person name="Grigoriev I.V."/>
            <person name="Hibbett D.S."/>
            <person name="Martin F."/>
            <person name="Nordberg H.P."/>
            <person name="Cantor M.N."/>
            <person name="Hua S.X."/>
        </authorList>
    </citation>
    <scope>NUCLEOTIDE SEQUENCE [LARGE SCALE GENOMIC DNA]</scope>
    <source>
        <strain evidence="2 3">Foug A</strain>
    </source>
</reference>
<dbReference type="OrthoDB" id="10264707at2759"/>